<dbReference type="InterPro" id="IPR002225">
    <property type="entry name" value="3Beta_OHSteriod_DH/Estase"/>
</dbReference>
<dbReference type="PANTHER" id="PTHR10366">
    <property type="entry name" value="NAD DEPENDENT EPIMERASE/DEHYDRATASE"/>
    <property type="match status" value="1"/>
</dbReference>
<dbReference type="GO" id="GO:0006694">
    <property type="term" value="P:steroid biosynthetic process"/>
    <property type="evidence" value="ECO:0007669"/>
    <property type="project" value="InterPro"/>
</dbReference>
<accession>A0AA38XTT7</accession>
<dbReference type="InterPro" id="IPR050425">
    <property type="entry name" value="NAD(P)_dehydrat-like"/>
</dbReference>
<comment type="similarity">
    <text evidence="2">Belongs to the NAD(P)-dependent epimerase/dehydratase family. Dihydroflavonol-4-reductase subfamily.</text>
</comment>
<dbReference type="PANTHER" id="PTHR10366:SF562">
    <property type="entry name" value="ALDEHYDE REDUCTASE II (AFU_ORTHOLOGUE AFUA_1G11360)"/>
    <property type="match status" value="1"/>
</dbReference>
<gene>
    <name evidence="5" type="ORF">H2204_011743</name>
</gene>
<evidence type="ECO:0000256" key="1">
    <source>
        <dbReference type="ARBA" id="ARBA00023002"/>
    </source>
</evidence>
<proteinExistence type="inferred from homology"/>
<dbReference type="InterPro" id="IPR036291">
    <property type="entry name" value="NAD(P)-bd_dom_sf"/>
</dbReference>
<dbReference type="GO" id="GO:0016616">
    <property type="term" value="F:oxidoreductase activity, acting on the CH-OH group of donors, NAD or NADP as acceptor"/>
    <property type="evidence" value="ECO:0007669"/>
    <property type="project" value="InterPro"/>
</dbReference>
<organism evidence="5 6">
    <name type="scientific">Knufia peltigerae</name>
    <dbReference type="NCBI Taxonomy" id="1002370"/>
    <lineage>
        <taxon>Eukaryota</taxon>
        <taxon>Fungi</taxon>
        <taxon>Dikarya</taxon>
        <taxon>Ascomycota</taxon>
        <taxon>Pezizomycotina</taxon>
        <taxon>Eurotiomycetes</taxon>
        <taxon>Chaetothyriomycetidae</taxon>
        <taxon>Chaetothyriales</taxon>
        <taxon>Trichomeriaceae</taxon>
        <taxon>Knufia</taxon>
    </lineage>
</organism>
<dbReference type="Gene3D" id="3.40.50.720">
    <property type="entry name" value="NAD(P)-binding Rossmann-like Domain"/>
    <property type="match status" value="1"/>
</dbReference>
<keyword evidence="3" id="KW-1133">Transmembrane helix</keyword>
<evidence type="ECO:0000313" key="6">
    <source>
        <dbReference type="Proteomes" id="UP001172681"/>
    </source>
</evidence>
<evidence type="ECO:0000313" key="5">
    <source>
        <dbReference type="EMBL" id="KAJ9621827.1"/>
    </source>
</evidence>
<keyword evidence="6" id="KW-1185">Reference proteome</keyword>
<name>A0AA38XTT7_9EURO</name>
<keyword evidence="3" id="KW-0472">Membrane</keyword>
<dbReference type="SUPFAM" id="SSF51735">
    <property type="entry name" value="NAD(P)-binding Rossmann-fold domains"/>
    <property type="match status" value="1"/>
</dbReference>
<dbReference type="EMBL" id="JAPDRN010000112">
    <property type="protein sequence ID" value="KAJ9621827.1"/>
    <property type="molecule type" value="Genomic_DNA"/>
</dbReference>
<dbReference type="Proteomes" id="UP001172681">
    <property type="component" value="Unassembled WGS sequence"/>
</dbReference>
<evidence type="ECO:0000256" key="3">
    <source>
        <dbReference type="SAM" id="Phobius"/>
    </source>
</evidence>
<sequence>MSSPATTIPPGSLVLVTGASGFLASHVIWQFLVLGYRVRGTVRDVQASSWLVQGRFKDYTDSGALDLVAVPDLGVADAYDEAIKGVSAVLHIAYVTKISPDPNEVITPSVVGVRSILEAALQESSRSGSSIKEIVFTSSAVATSPLSQHVDNGAVDRTSWNDAALEAAWARGPPYEMSQVMVNYPASKVAAEKEVWKFVQDRNDKIPFNVNVVSPAGIIGEPLNRKHIKGQANWIVHAYKGNKVVMDAMQASFYADVKDVALVHVAAVLDPEVKNARLQTWGRSTHWNDVLGILRKLSPGKLFIDDYPDPYHLKVSVDQSESLALLKKWADKNDWTSLEDSISENINNPYLNN</sequence>
<evidence type="ECO:0000256" key="2">
    <source>
        <dbReference type="ARBA" id="ARBA00023445"/>
    </source>
</evidence>
<dbReference type="Pfam" id="PF01073">
    <property type="entry name" value="3Beta_HSD"/>
    <property type="match status" value="1"/>
</dbReference>
<keyword evidence="1" id="KW-0560">Oxidoreductase</keyword>
<feature type="transmembrane region" description="Helical" evidence="3">
    <location>
        <begin position="12"/>
        <end position="34"/>
    </location>
</feature>
<evidence type="ECO:0000259" key="4">
    <source>
        <dbReference type="Pfam" id="PF01073"/>
    </source>
</evidence>
<feature type="domain" description="3-beta hydroxysteroid dehydrogenase/isomerase" evidence="4">
    <location>
        <begin position="15"/>
        <end position="268"/>
    </location>
</feature>
<protein>
    <recommendedName>
        <fullName evidence="4">3-beta hydroxysteroid dehydrogenase/isomerase domain-containing protein</fullName>
    </recommendedName>
</protein>
<keyword evidence="3" id="KW-0812">Transmembrane</keyword>
<reference evidence="5" key="1">
    <citation type="submission" date="2022-10" db="EMBL/GenBank/DDBJ databases">
        <title>Culturing micro-colonial fungi from biological soil crusts in the Mojave desert and describing Neophaeococcomyces mojavensis, and introducing the new genera and species Taxawa tesnikishii.</title>
        <authorList>
            <person name="Kurbessoian T."/>
            <person name="Stajich J.E."/>
        </authorList>
    </citation>
    <scope>NUCLEOTIDE SEQUENCE</scope>
    <source>
        <strain evidence="5">TK_35</strain>
    </source>
</reference>
<comment type="caution">
    <text evidence="5">The sequence shown here is derived from an EMBL/GenBank/DDBJ whole genome shotgun (WGS) entry which is preliminary data.</text>
</comment>
<dbReference type="AlphaFoldDB" id="A0AA38XTT7"/>